<proteinExistence type="predicted"/>
<reference evidence="1 2" key="1">
    <citation type="journal article" date="2020" name="bioRxiv">
        <title>Sequence and annotation of 42 cannabis genomes reveals extensive copy number variation in cannabinoid synthesis and pathogen resistance genes.</title>
        <authorList>
            <person name="Mckernan K.J."/>
            <person name="Helbert Y."/>
            <person name="Kane L.T."/>
            <person name="Ebling H."/>
            <person name="Zhang L."/>
            <person name="Liu B."/>
            <person name="Eaton Z."/>
            <person name="Mclaughlin S."/>
            <person name="Kingan S."/>
            <person name="Baybayan P."/>
            <person name="Concepcion G."/>
            <person name="Jordan M."/>
            <person name="Riva A."/>
            <person name="Barbazuk W."/>
            <person name="Harkins T."/>
        </authorList>
    </citation>
    <scope>NUCLEOTIDE SEQUENCE [LARGE SCALE GENOMIC DNA]</scope>
    <source>
        <strain evidence="2">cv. Jamaican Lion 4</strain>
        <tissue evidence="1">Leaf</tissue>
    </source>
</reference>
<dbReference type="EMBL" id="JAATIP010000220">
    <property type="protein sequence ID" value="KAF4358837.1"/>
    <property type="molecule type" value="Genomic_DNA"/>
</dbReference>
<evidence type="ECO:0000313" key="2">
    <source>
        <dbReference type="Proteomes" id="UP000525078"/>
    </source>
</evidence>
<evidence type="ECO:0000313" key="1">
    <source>
        <dbReference type="EMBL" id="KAF4358837.1"/>
    </source>
</evidence>
<accession>A0A7J6EK65</accession>
<comment type="caution">
    <text evidence="1">The sequence shown here is derived from an EMBL/GenBank/DDBJ whole genome shotgun (WGS) entry which is preliminary data.</text>
</comment>
<protein>
    <submittedName>
        <fullName evidence="1">Uncharacterized protein</fullName>
    </submittedName>
</protein>
<organism evidence="1 2">
    <name type="scientific">Cannabis sativa</name>
    <name type="common">Hemp</name>
    <name type="synonym">Marijuana</name>
    <dbReference type="NCBI Taxonomy" id="3483"/>
    <lineage>
        <taxon>Eukaryota</taxon>
        <taxon>Viridiplantae</taxon>
        <taxon>Streptophyta</taxon>
        <taxon>Embryophyta</taxon>
        <taxon>Tracheophyta</taxon>
        <taxon>Spermatophyta</taxon>
        <taxon>Magnoliopsida</taxon>
        <taxon>eudicotyledons</taxon>
        <taxon>Gunneridae</taxon>
        <taxon>Pentapetalae</taxon>
        <taxon>rosids</taxon>
        <taxon>fabids</taxon>
        <taxon>Rosales</taxon>
        <taxon>Cannabaceae</taxon>
        <taxon>Cannabis</taxon>
    </lineage>
</organism>
<dbReference type="Proteomes" id="UP000525078">
    <property type="component" value="Unassembled WGS sequence"/>
</dbReference>
<name>A0A7J6EK65_CANSA</name>
<sequence length="62" mass="6607">MEKVESNSDRKEGGGLGFVTISAAVIIGVDKQTKMVSITVVDSLPPITIPATAKWHYLSAFT</sequence>
<gene>
    <name evidence="1" type="ORF">F8388_013641</name>
</gene>
<dbReference type="AlphaFoldDB" id="A0A7J6EK65"/>